<comment type="similarity">
    <text evidence="1 5">Belongs to the FlgD family.</text>
</comment>
<evidence type="ECO:0000259" key="7">
    <source>
        <dbReference type="Pfam" id="PF13860"/>
    </source>
</evidence>
<dbReference type="RefSeq" id="WP_074200892.1">
    <property type="nucleotide sequence ID" value="NZ_FSRE01000001.1"/>
</dbReference>
<sequence>MEINTAPTLPTTQPSPDELLSALNAPSDPSKLKNGMQQLGQEDFLRLLTTQLQNQDPTDPLDPKDMITDLTGFNQLEATLKLNKSMAEVVQGFANLQTMQAATLIGKHVKVQAESLEHVAGQPEQIKLDIATPLKDAKLVISDGSGVVKEMDLGTVNAGEQVINWDGTDSLGQNVPAGPYKVIAYGEDENGEIQSIATILPTRVTSVAIQDGGTLKLTLATGEVVDMNNVREISQ</sequence>
<comment type="function">
    <text evidence="4 5">Required for flagellar hook formation. May act as a scaffolding protein.</text>
</comment>
<dbReference type="Proteomes" id="UP000198461">
    <property type="component" value="Unassembled WGS sequence"/>
</dbReference>
<dbReference type="GO" id="GO:0044781">
    <property type="term" value="P:bacterial-type flagellum organization"/>
    <property type="evidence" value="ECO:0007669"/>
    <property type="project" value="UniProtKB-UniRule"/>
</dbReference>
<evidence type="ECO:0000256" key="6">
    <source>
        <dbReference type="SAM" id="MobiDB-lite"/>
    </source>
</evidence>
<dbReference type="STRING" id="364032.SAMN05443662_0607"/>
<dbReference type="EMBL" id="FSRE01000001">
    <property type="protein sequence ID" value="SIN78295.1"/>
    <property type="molecule type" value="Genomic_DNA"/>
</dbReference>
<proteinExistence type="inferred from homology"/>
<evidence type="ECO:0000256" key="2">
    <source>
        <dbReference type="ARBA" id="ARBA00016013"/>
    </source>
</evidence>
<gene>
    <name evidence="9" type="ORF">SAMN05443662_0607</name>
</gene>
<feature type="domain" description="FlgD Tudor-like" evidence="8">
    <location>
        <begin position="97"/>
        <end position="231"/>
    </location>
</feature>
<evidence type="ECO:0000256" key="1">
    <source>
        <dbReference type="ARBA" id="ARBA00010577"/>
    </source>
</evidence>
<evidence type="ECO:0000313" key="9">
    <source>
        <dbReference type="EMBL" id="SIN78295.1"/>
    </source>
</evidence>
<dbReference type="InterPro" id="IPR025963">
    <property type="entry name" value="FLgD_Tudor"/>
</dbReference>
<accession>A0A1N6E5G2</accession>
<evidence type="ECO:0000259" key="8">
    <source>
        <dbReference type="Pfam" id="PF13861"/>
    </source>
</evidence>
<keyword evidence="10" id="KW-1185">Reference proteome</keyword>
<dbReference type="Pfam" id="PF03963">
    <property type="entry name" value="FlgD"/>
    <property type="match status" value="1"/>
</dbReference>
<organism evidence="9 10">
    <name type="scientific">Sulfurivirga caldicuralii</name>
    <dbReference type="NCBI Taxonomy" id="364032"/>
    <lineage>
        <taxon>Bacteria</taxon>
        <taxon>Pseudomonadati</taxon>
        <taxon>Pseudomonadota</taxon>
        <taxon>Gammaproteobacteria</taxon>
        <taxon>Thiotrichales</taxon>
        <taxon>Piscirickettsiaceae</taxon>
        <taxon>Sulfurivirga</taxon>
    </lineage>
</organism>
<dbReference type="Pfam" id="PF13861">
    <property type="entry name" value="FLgD_tudor"/>
    <property type="match status" value="1"/>
</dbReference>
<dbReference type="InterPro" id="IPR025965">
    <property type="entry name" value="FlgD/Vpr_Ig-like"/>
</dbReference>
<reference evidence="9 10" key="1">
    <citation type="submission" date="2016-11" db="EMBL/GenBank/DDBJ databases">
        <authorList>
            <person name="Jaros S."/>
            <person name="Januszkiewicz K."/>
            <person name="Wedrychowicz H."/>
        </authorList>
    </citation>
    <scope>NUCLEOTIDE SEQUENCE [LARGE SCALE GENOMIC DNA]</scope>
    <source>
        <strain evidence="9 10">DSM 17737</strain>
    </source>
</reference>
<evidence type="ECO:0000256" key="5">
    <source>
        <dbReference type="RuleBase" id="RU362076"/>
    </source>
</evidence>
<dbReference type="OrthoDB" id="9785233at2"/>
<keyword evidence="3 5" id="KW-1005">Bacterial flagellum biogenesis</keyword>
<keyword evidence="9" id="KW-0969">Cilium</keyword>
<keyword evidence="9" id="KW-0966">Cell projection</keyword>
<dbReference type="Pfam" id="PF13860">
    <property type="entry name" value="FlgD_ig"/>
    <property type="match status" value="1"/>
</dbReference>
<dbReference type="Gene3D" id="2.60.40.4070">
    <property type="match status" value="1"/>
</dbReference>
<feature type="domain" description="FlgD/Vpr Ig-like" evidence="7">
    <location>
        <begin position="121"/>
        <end position="186"/>
    </location>
</feature>
<name>A0A1N6E5G2_9GAMM</name>
<keyword evidence="9" id="KW-0282">Flagellum</keyword>
<evidence type="ECO:0000313" key="10">
    <source>
        <dbReference type="Proteomes" id="UP000198461"/>
    </source>
</evidence>
<dbReference type="Gene3D" id="2.30.30.910">
    <property type="match status" value="1"/>
</dbReference>
<feature type="region of interest" description="Disordered" evidence="6">
    <location>
        <begin position="1"/>
        <end position="35"/>
    </location>
</feature>
<evidence type="ECO:0000256" key="3">
    <source>
        <dbReference type="ARBA" id="ARBA00022795"/>
    </source>
</evidence>
<dbReference type="InterPro" id="IPR005648">
    <property type="entry name" value="FlgD"/>
</dbReference>
<dbReference type="AlphaFoldDB" id="A0A1N6E5G2"/>
<protein>
    <recommendedName>
        <fullName evidence="2 5">Basal-body rod modification protein FlgD</fullName>
    </recommendedName>
</protein>
<feature type="compositionally biased region" description="Polar residues" evidence="6">
    <location>
        <begin position="1"/>
        <end position="15"/>
    </location>
</feature>
<evidence type="ECO:0000256" key="4">
    <source>
        <dbReference type="ARBA" id="ARBA00024746"/>
    </source>
</evidence>